<evidence type="ECO:0000256" key="1">
    <source>
        <dbReference type="ARBA" id="ARBA00022679"/>
    </source>
</evidence>
<dbReference type="InterPro" id="IPR050834">
    <property type="entry name" value="Glycosyltransf_2"/>
</dbReference>
<evidence type="ECO:0000259" key="3">
    <source>
        <dbReference type="Pfam" id="PF02709"/>
    </source>
</evidence>
<dbReference type="Proteomes" id="UP000268329">
    <property type="component" value="Chromosome"/>
</dbReference>
<keyword evidence="5" id="KW-1185">Reference proteome</keyword>
<evidence type="ECO:0000259" key="2">
    <source>
        <dbReference type="Pfam" id="PF00535"/>
    </source>
</evidence>
<feature type="domain" description="Galactosyltransferase C-terminal" evidence="3">
    <location>
        <begin position="187"/>
        <end position="236"/>
    </location>
</feature>
<dbReference type="GO" id="GO:0016740">
    <property type="term" value="F:transferase activity"/>
    <property type="evidence" value="ECO:0007669"/>
    <property type="project" value="UniProtKB-KW"/>
</dbReference>
<dbReference type="PANTHER" id="PTHR43685:SF3">
    <property type="entry name" value="SLR2126 PROTEIN"/>
    <property type="match status" value="1"/>
</dbReference>
<gene>
    <name evidence="4" type="ORF">D9753_16980</name>
</gene>
<dbReference type="AlphaFoldDB" id="A0A3G2JDB8"/>
<dbReference type="EMBL" id="CP033073">
    <property type="protein sequence ID" value="AYN40320.1"/>
    <property type="molecule type" value="Genomic_DNA"/>
</dbReference>
<dbReference type="PANTHER" id="PTHR43685">
    <property type="entry name" value="GLYCOSYLTRANSFERASE"/>
    <property type="match status" value="1"/>
</dbReference>
<dbReference type="OrthoDB" id="4120491at2"/>
<name>A0A3G2JDB8_9ACTN</name>
<accession>A0A3G2JDB8</accession>
<dbReference type="RefSeq" id="WP_121787774.1">
    <property type="nucleotide sequence ID" value="NZ_CP033073.1"/>
</dbReference>
<organism evidence="4 5">
    <name type="scientific">Streptomyces dangxiongensis</name>
    <dbReference type="NCBI Taxonomy" id="1442032"/>
    <lineage>
        <taxon>Bacteria</taxon>
        <taxon>Bacillati</taxon>
        <taxon>Actinomycetota</taxon>
        <taxon>Actinomycetes</taxon>
        <taxon>Kitasatosporales</taxon>
        <taxon>Streptomycetaceae</taxon>
        <taxon>Streptomyces</taxon>
    </lineage>
</organism>
<keyword evidence="1 4" id="KW-0808">Transferase</keyword>
<dbReference type="KEGG" id="sdd:D9753_16980"/>
<dbReference type="InterPro" id="IPR001173">
    <property type="entry name" value="Glyco_trans_2-like"/>
</dbReference>
<dbReference type="SUPFAM" id="SSF53448">
    <property type="entry name" value="Nucleotide-diphospho-sugar transferases"/>
    <property type="match status" value="1"/>
</dbReference>
<dbReference type="InterPro" id="IPR029044">
    <property type="entry name" value="Nucleotide-diphossugar_trans"/>
</dbReference>
<dbReference type="Pfam" id="PF02709">
    <property type="entry name" value="Glyco_transf_7C"/>
    <property type="match status" value="1"/>
</dbReference>
<feature type="domain" description="Glycosyltransferase 2-like" evidence="2">
    <location>
        <begin position="7"/>
        <end position="128"/>
    </location>
</feature>
<dbReference type="Pfam" id="PF00535">
    <property type="entry name" value="Glycos_transf_2"/>
    <property type="match status" value="1"/>
</dbReference>
<dbReference type="InterPro" id="IPR027791">
    <property type="entry name" value="Galactosyl_T_C"/>
</dbReference>
<reference evidence="4 5" key="1">
    <citation type="submission" date="2018-10" db="EMBL/GenBank/DDBJ databases">
        <title>The genome of Streptomyces dangxiongensis Z022.</title>
        <authorList>
            <person name="Zhang B."/>
        </authorList>
    </citation>
    <scope>NUCLEOTIDE SEQUENCE [LARGE SCALE GENOMIC DNA]</scope>
    <source>
        <strain evidence="4 5">Z022</strain>
    </source>
</reference>
<protein>
    <submittedName>
        <fullName evidence="4">Glycosyltransferase</fullName>
    </submittedName>
</protein>
<proteinExistence type="predicted"/>
<evidence type="ECO:0000313" key="4">
    <source>
        <dbReference type="EMBL" id="AYN40320.1"/>
    </source>
</evidence>
<dbReference type="Gene3D" id="3.90.550.10">
    <property type="entry name" value="Spore Coat Polysaccharide Biosynthesis Protein SpsA, Chain A"/>
    <property type="match status" value="1"/>
</dbReference>
<evidence type="ECO:0000313" key="5">
    <source>
        <dbReference type="Proteomes" id="UP000268329"/>
    </source>
</evidence>
<sequence>MTPERVSVVVPTRDKAGSLRLTLACLADQSCPVPVDVVVVNDAAPPRDGTPDATERVVAEAAGRPSLPVRAVRGPGRGRAAARNAGAAVAVGDLLLFLDDDILLPPTAVAAHVAAHHRDADACVHGPVRDLPGARRLLASTEPGVRRAPYEAVAAGRFGRTVVTALERLVAAMAEGRAPAVAPWLVCIGANTSMPRALWRRSGGYDEGFGTTWGCEDLELGRRLWSLGTRMRLAPDAPGVHLTHERPDRWEQHARTLARFTDKHPEPAVRALAALLGPSGTPDRYLEALRTLEGSTPS</sequence>